<evidence type="ECO:0000259" key="1">
    <source>
        <dbReference type="PROSITE" id="PS50878"/>
    </source>
</evidence>
<dbReference type="STRING" id="1798664.A3C93_04085"/>
<dbReference type="PROSITE" id="PS50878">
    <property type="entry name" value="RT_POL"/>
    <property type="match status" value="1"/>
</dbReference>
<dbReference type="InterPro" id="IPR043502">
    <property type="entry name" value="DNA/RNA_pol_sf"/>
</dbReference>
<protein>
    <recommendedName>
        <fullName evidence="1">Reverse transcriptase domain-containing protein</fullName>
    </recommendedName>
</protein>
<dbReference type="AlphaFoldDB" id="A0A1G2DBI0"/>
<gene>
    <name evidence="2" type="ORF">A3C93_04085</name>
</gene>
<dbReference type="InterPro" id="IPR000477">
    <property type="entry name" value="RT_dom"/>
</dbReference>
<evidence type="ECO:0000313" key="3">
    <source>
        <dbReference type="Proteomes" id="UP000178636"/>
    </source>
</evidence>
<dbReference type="CDD" id="cd01646">
    <property type="entry name" value="RT_Bac_retron_I"/>
    <property type="match status" value="1"/>
</dbReference>
<dbReference type="EMBL" id="MHLO01000042">
    <property type="protein sequence ID" value="OGZ10966.1"/>
    <property type="molecule type" value="Genomic_DNA"/>
</dbReference>
<comment type="caution">
    <text evidence="2">The sequence shown here is derived from an EMBL/GenBank/DDBJ whole genome shotgun (WGS) entry which is preliminary data.</text>
</comment>
<accession>A0A1G2DBI0</accession>
<dbReference type="InterPro" id="IPR051083">
    <property type="entry name" value="GrpII_Intron_Splice-Mob/Def"/>
</dbReference>
<dbReference type="Proteomes" id="UP000178636">
    <property type="component" value="Unassembled WGS sequence"/>
</dbReference>
<dbReference type="SUPFAM" id="SSF56672">
    <property type="entry name" value="DNA/RNA polymerases"/>
    <property type="match status" value="1"/>
</dbReference>
<name>A0A1G2DBI0_9BACT</name>
<dbReference type="PANTHER" id="PTHR34047">
    <property type="entry name" value="NUCLEAR INTRON MATURASE 1, MITOCHONDRIAL-RELATED"/>
    <property type="match status" value="1"/>
</dbReference>
<dbReference type="PANTHER" id="PTHR34047:SF8">
    <property type="entry name" value="PROTEIN YKFC"/>
    <property type="match status" value="1"/>
</dbReference>
<organism evidence="2 3">
    <name type="scientific">Candidatus Lloydbacteria bacterium RIFCSPHIGHO2_02_FULL_54_17</name>
    <dbReference type="NCBI Taxonomy" id="1798664"/>
    <lineage>
        <taxon>Bacteria</taxon>
        <taxon>Candidatus Lloydiibacteriota</taxon>
    </lineage>
</organism>
<dbReference type="Pfam" id="PF00078">
    <property type="entry name" value="RVT_1"/>
    <property type="match status" value="1"/>
</dbReference>
<sequence length="336" mass="38991">MFHDVISVANLLAAWNEFKGGKRKKREVALFELHLENNIFQLHRELSEKTYVHGPYVGFYVCDPKRRHIHKASVRDRVLHQAFFRVLYPIVDKHFIFDSFSSRVGKGTHFGVERLLRACRKASRNWRTPAFALKCDVRKFFDSIDHGILRSLIVGKVTDPNLLLLLDTLLASFVKVPGKGLPLGNVTSQLFANMYLNELDRFVKHEIKAKYYFRYCDDFVILHSDRTLLENALEEITVFLRQKLLLQLHPHKVEIRKLRQGIDFLGYIVLPHALVLRTSTKKRISKKTTDARHAFEKGKITQETFSAIVASYLGVLSHCRGCILRTMLKKYANDLK</sequence>
<feature type="domain" description="Reverse transcriptase" evidence="1">
    <location>
        <begin position="1"/>
        <end position="269"/>
    </location>
</feature>
<proteinExistence type="predicted"/>
<reference evidence="2 3" key="1">
    <citation type="journal article" date="2016" name="Nat. Commun.">
        <title>Thousands of microbial genomes shed light on interconnected biogeochemical processes in an aquifer system.</title>
        <authorList>
            <person name="Anantharaman K."/>
            <person name="Brown C.T."/>
            <person name="Hug L.A."/>
            <person name="Sharon I."/>
            <person name="Castelle C.J."/>
            <person name="Probst A.J."/>
            <person name="Thomas B.C."/>
            <person name="Singh A."/>
            <person name="Wilkins M.J."/>
            <person name="Karaoz U."/>
            <person name="Brodie E.L."/>
            <person name="Williams K.H."/>
            <person name="Hubbard S.S."/>
            <person name="Banfield J.F."/>
        </authorList>
    </citation>
    <scope>NUCLEOTIDE SEQUENCE [LARGE SCALE GENOMIC DNA]</scope>
</reference>
<evidence type="ECO:0000313" key="2">
    <source>
        <dbReference type="EMBL" id="OGZ10966.1"/>
    </source>
</evidence>